<sequence length="67" mass="7285">SDKLPALSELASLVHRETGAQYLAGLWTDDLPLGLLRDISDIPSKIGARPADKWRAPSWSWTSIGSP</sequence>
<proteinExistence type="predicted"/>
<protein>
    <recommendedName>
        <fullName evidence="3">Heterokaryon incompatibility domain-containing protein</fullName>
    </recommendedName>
</protein>
<dbReference type="OrthoDB" id="8300194at2759"/>
<organism evidence="1 2">
    <name type="scientific">Zopfia rhizophila CBS 207.26</name>
    <dbReference type="NCBI Taxonomy" id="1314779"/>
    <lineage>
        <taxon>Eukaryota</taxon>
        <taxon>Fungi</taxon>
        <taxon>Dikarya</taxon>
        <taxon>Ascomycota</taxon>
        <taxon>Pezizomycotina</taxon>
        <taxon>Dothideomycetes</taxon>
        <taxon>Dothideomycetes incertae sedis</taxon>
        <taxon>Zopfiaceae</taxon>
        <taxon>Zopfia</taxon>
    </lineage>
</organism>
<reference evidence="1" key="1">
    <citation type="journal article" date="2020" name="Stud. Mycol.">
        <title>101 Dothideomycetes genomes: a test case for predicting lifestyles and emergence of pathogens.</title>
        <authorList>
            <person name="Haridas S."/>
            <person name="Albert R."/>
            <person name="Binder M."/>
            <person name="Bloem J."/>
            <person name="Labutti K."/>
            <person name="Salamov A."/>
            <person name="Andreopoulos B."/>
            <person name="Baker S."/>
            <person name="Barry K."/>
            <person name="Bills G."/>
            <person name="Bluhm B."/>
            <person name="Cannon C."/>
            <person name="Castanera R."/>
            <person name="Culley D."/>
            <person name="Daum C."/>
            <person name="Ezra D."/>
            <person name="Gonzalez J."/>
            <person name="Henrissat B."/>
            <person name="Kuo A."/>
            <person name="Liang C."/>
            <person name="Lipzen A."/>
            <person name="Lutzoni F."/>
            <person name="Magnuson J."/>
            <person name="Mondo S."/>
            <person name="Nolan M."/>
            <person name="Ohm R."/>
            <person name="Pangilinan J."/>
            <person name="Park H.-J."/>
            <person name="Ramirez L."/>
            <person name="Alfaro M."/>
            <person name="Sun H."/>
            <person name="Tritt A."/>
            <person name="Yoshinaga Y."/>
            <person name="Zwiers L.-H."/>
            <person name="Turgeon B."/>
            <person name="Goodwin S."/>
            <person name="Spatafora J."/>
            <person name="Crous P."/>
            <person name="Grigoriev I."/>
        </authorList>
    </citation>
    <scope>NUCLEOTIDE SEQUENCE</scope>
    <source>
        <strain evidence="1">CBS 207.26</strain>
    </source>
</reference>
<feature type="non-terminal residue" evidence="1">
    <location>
        <position position="1"/>
    </location>
</feature>
<name>A0A6A6DS99_9PEZI</name>
<dbReference type="AlphaFoldDB" id="A0A6A6DS99"/>
<keyword evidence="2" id="KW-1185">Reference proteome</keyword>
<evidence type="ECO:0000313" key="1">
    <source>
        <dbReference type="EMBL" id="KAF2182497.1"/>
    </source>
</evidence>
<gene>
    <name evidence="1" type="ORF">K469DRAFT_524560</name>
</gene>
<evidence type="ECO:0000313" key="2">
    <source>
        <dbReference type="Proteomes" id="UP000800200"/>
    </source>
</evidence>
<dbReference type="EMBL" id="ML994647">
    <property type="protein sequence ID" value="KAF2182497.1"/>
    <property type="molecule type" value="Genomic_DNA"/>
</dbReference>
<evidence type="ECO:0008006" key="3">
    <source>
        <dbReference type="Google" id="ProtNLM"/>
    </source>
</evidence>
<feature type="non-terminal residue" evidence="1">
    <location>
        <position position="67"/>
    </location>
</feature>
<accession>A0A6A6DS99</accession>
<dbReference type="Proteomes" id="UP000800200">
    <property type="component" value="Unassembled WGS sequence"/>
</dbReference>